<accession>A0A085WL90</accession>
<protein>
    <submittedName>
        <fullName evidence="1">Uncharacterized protein</fullName>
    </submittedName>
</protein>
<dbReference type="Proteomes" id="UP000028725">
    <property type="component" value="Unassembled WGS sequence"/>
</dbReference>
<sequence>MAAKCVPQAVVCLSSALYFHGLLREEPPEVFLAIGEKARRPRRQQPPLHIVRFSGAALSEGVEHHSDFGVPVRVYGVAKTVADLFKYRGKLGFPGAVRALRDALLAGVCTPEEILHFGDICHVTRVLKPYLEVLMARRGAEIHAALANRQALGVPRLGTSSHASTSSRYDGPT</sequence>
<gene>
    <name evidence="1" type="ORF">DB31_7690</name>
</gene>
<dbReference type="PATRIC" id="fig|394096.3.peg.3732"/>
<dbReference type="EMBL" id="JMCB01000006">
    <property type="protein sequence ID" value="KFE68453.1"/>
    <property type="molecule type" value="Genomic_DNA"/>
</dbReference>
<proteinExistence type="predicted"/>
<evidence type="ECO:0000313" key="1">
    <source>
        <dbReference type="EMBL" id="KFE68453.1"/>
    </source>
</evidence>
<reference evidence="1 2" key="1">
    <citation type="submission" date="2014-04" db="EMBL/GenBank/DDBJ databases">
        <title>Genome assembly of Hyalangium minutum DSM 14724.</title>
        <authorList>
            <person name="Sharma G."/>
            <person name="Subramanian S."/>
        </authorList>
    </citation>
    <scope>NUCLEOTIDE SEQUENCE [LARGE SCALE GENOMIC DNA]</scope>
    <source>
        <strain evidence="1 2">DSM 14724</strain>
    </source>
</reference>
<keyword evidence="2" id="KW-1185">Reference proteome</keyword>
<evidence type="ECO:0000313" key="2">
    <source>
        <dbReference type="Proteomes" id="UP000028725"/>
    </source>
</evidence>
<dbReference type="AlphaFoldDB" id="A0A085WL90"/>
<organism evidence="1 2">
    <name type="scientific">Hyalangium minutum</name>
    <dbReference type="NCBI Taxonomy" id="394096"/>
    <lineage>
        <taxon>Bacteria</taxon>
        <taxon>Pseudomonadati</taxon>
        <taxon>Myxococcota</taxon>
        <taxon>Myxococcia</taxon>
        <taxon>Myxococcales</taxon>
        <taxon>Cystobacterineae</taxon>
        <taxon>Archangiaceae</taxon>
        <taxon>Hyalangium</taxon>
    </lineage>
</organism>
<comment type="caution">
    <text evidence="1">The sequence shown here is derived from an EMBL/GenBank/DDBJ whole genome shotgun (WGS) entry which is preliminary data.</text>
</comment>
<name>A0A085WL90_9BACT</name>